<evidence type="ECO:0000313" key="2">
    <source>
        <dbReference type="Proteomes" id="UP000281738"/>
    </source>
</evidence>
<reference evidence="1 2" key="1">
    <citation type="submission" date="2018-11" db="EMBL/GenBank/DDBJ databases">
        <title>Sequencing the genomes of 1000 actinobacteria strains.</title>
        <authorList>
            <person name="Klenk H.-P."/>
        </authorList>
    </citation>
    <scope>NUCLEOTIDE SEQUENCE [LARGE SCALE GENOMIC DNA]</scope>
    <source>
        <strain evidence="1 2">DSM 12652</strain>
    </source>
</reference>
<dbReference type="EMBL" id="RKHO01000001">
    <property type="protein sequence ID" value="ROR91772.1"/>
    <property type="molecule type" value="Genomic_DNA"/>
</dbReference>
<name>A0A3N2CW39_9ACTN</name>
<dbReference type="Proteomes" id="UP000281738">
    <property type="component" value="Unassembled WGS sequence"/>
</dbReference>
<protein>
    <submittedName>
        <fullName evidence="1">Uncharacterized protein</fullName>
    </submittedName>
</protein>
<gene>
    <name evidence="1" type="ORF">EDD33_2647</name>
</gene>
<proteinExistence type="predicted"/>
<dbReference type="AlphaFoldDB" id="A0A3N2CW39"/>
<comment type="caution">
    <text evidence="1">The sequence shown here is derived from an EMBL/GenBank/DDBJ whole genome shotgun (WGS) entry which is preliminary data.</text>
</comment>
<sequence>MSTKVTIYDGDDKARLIDLRQKAAVAQGRYFEALDREEHAPLRAGDALESTSLREAWEKAEADFDAFVDKAAERATEVIVGHIGRRRFRQLRLEHPPRTHEVERDGETVKETLPDDVQFNFNTDTFPSALLAFVDVDDPKVRTVLTPKKTPAKMTAWLDDELSEGQFEDIWAAAWTENTGGVGPDPRLLKFSDGPPIFDETSA</sequence>
<evidence type="ECO:0000313" key="1">
    <source>
        <dbReference type="EMBL" id="ROR91772.1"/>
    </source>
</evidence>
<dbReference type="OrthoDB" id="9868843at2"/>
<dbReference type="RefSeq" id="WP_123391383.1">
    <property type="nucleotide sequence ID" value="NZ_RKHO01000001.1"/>
</dbReference>
<accession>A0A3N2CW39</accession>
<organism evidence="1 2">
    <name type="scientific">Nocardioides aurantiacus</name>
    <dbReference type="NCBI Taxonomy" id="86796"/>
    <lineage>
        <taxon>Bacteria</taxon>
        <taxon>Bacillati</taxon>
        <taxon>Actinomycetota</taxon>
        <taxon>Actinomycetes</taxon>
        <taxon>Propionibacteriales</taxon>
        <taxon>Nocardioidaceae</taxon>
        <taxon>Nocardioides</taxon>
    </lineage>
</organism>
<keyword evidence="2" id="KW-1185">Reference proteome</keyword>